<dbReference type="InterPro" id="IPR001650">
    <property type="entry name" value="Helicase_C-like"/>
</dbReference>
<dbReference type="EMBL" id="AB853026">
    <property type="protein sequence ID" value="BAO19281.1"/>
    <property type="molecule type" value="Genomic_DNA"/>
</dbReference>
<dbReference type="PANTHER" id="PTHR47964:SF1">
    <property type="entry name" value="ATP-DEPENDENT DNA HELICASE HOMOLOG RECG, CHLOROPLASTIC"/>
    <property type="match status" value="1"/>
</dbReference>
<evidence type="ECO:0000256" key="7">
    <source>
        <dbReference type="ARBA" id="ARBA00023204"/>
    </source>
</evidence>
<dbReference type="RefSeq" id="WP_023842821.1">
    <property type="nucleotide sequence ID" value="NC_022995.1"/>
</dbReference>
<keyword evidence="2" id="KW-0227">DNA damage</keyword>
<name>V5YQT2_9BURK</name>
<evidence type="ECO:0000259" key="9">
    <source>
        <dbReference type="PROSITE" id="PS51194"/>
    </source>
</evidence>
<dbReference type="InterPro" id="IPR027417">
    <property type="entry name" value="P-loop_NTPase"/>
</dbReference>
<dbReference type="SMART" id="SM00487">
    <property type="entry name" value="DEXDc"/>
    <property type="match status" value="1"/>
</dbReference>
<dbReference type="InterPro" id="IPR014001">
    <property type="entry name" value="Helicase_ATP-bd"/>
</dbReference>
<dbReference type="GO" id="GO:0003677">
    <property type="term" value="F:DNA binding"/>
    <property type="evidence" value="ECO:0007669"/>
    <property type="project" value="UniProtKB-KW"/>
</dbReference>
<evidence type="ECO:0000256" key="4">
    <source>
        <dbReference type="ARBA" id="ARBA00022806"/>
    </source>
</evidence>
<feature type="domain" description="Helicase ATP-binding" evidence="8">
    <location>
        <begin position="270"/>
        <end position="415"/>
    </location>
</feature>
<dbReference type="GO" id="GO:0006281">
    <property type="term" value="P:DNA repair"/>
    <property type="evidence" value="ECO:0007669"/>
    <property type="project" value="UniProtKB-KW"/>
</dbReference>
<dbReference type="GO" id="GO:0003678">
    <property type="term" value="F:DNA helicase activity"/>
    <property type="evidence" value="ECO:0007669"/>
    <property type="project" value="TreeGrafter"/>
</dbReference>
<keyword evidence="6" id="KW-0238">DNA-binding</keyword>
<geneLocation type="plasmid" evidence="10">
    <name>pM7012</name>
</geneLocation>
<evidence type="ECO:0000259" key="8">
    <source>
        <dbReference type="PROSITE" id="PS51192"/>
    </source>
</evidence>
<dbReference type="PANTHER" id="PTHR47964">
    <property type="entry name" value="ATP-DEPENDENT DNA HELICASE HOMOLOG RECG, CHLOROPLASTIC"/>
    <property type="match status" value="1"/>
</dbReference>
<dbReference type="PROSITE" id="PS51194">
    <property type="entry name" value="HELICASE_CTER"/>
    <property type="match status" value="1"/>
</dbReference>
<sequence>MTDKIGRLTRLGFSSLAECLLSAPKEYRDYLEPLHILPIPDTGLRVYIVLTLTDITLYDSAKNTTDNWKDTYRCVVRGVDGRGDGIDITVFGNVWPWRKVQLGEDAHLYGAVTTWRGRRQMLNPDIVPAHEQGKVVALYMGKPGQVRGETLAEAISKALPLADDAACILLEQAGMRESDFRSATGLNDPADLFRRLHQPPSVREGEDAIELARQLSLTAILNRAKRNQSHHPVPGSSIVIDRAKIAELASALPYPLTADQIKCVEEIVSDLRSPFPMRRLLSGDVGTGKSIVFMLACVAAHLAGARVGIVAPSQLLVEQLSSEIRKYFPIVPVSEVISGSKIGDGIVVGTTAVTSAARKSNVVFDFVVTDEQQRFSVDQKNSLLAAHTNLLEATATAIPRTLALVQFGGVEVSVLRECPVKKNIRTRITTPKDGTRLFEFLFRKIQEGGQAAVIYPLAEDRGDGKRNSVEAAFQRFQAKLGDRVAMLHGKMQDDEQEAVLDKMRAGEIDLLVSSTVIEVGITLPSLRAVVVVDADRFGVSQLHQLRGRVARHGGDGWFFPYLTREVDDVAMARLKLLEQCNDGFILAEQDADQRGFGDVESAGGAQTGNSRLLFWGIAIDRKQIEAGAKSMGLVAA</sequence>
<dbReference type="InterPro" id="IPR011545">
    <property type="entry name" value="DEAD/DEAH_box_helicase_dom"/>
</dbReference>
<protein>
    <submittedName>
        <fullName evidence="10">DEAD/DEAH box helicase</fullName>
    </submittedName>
</protein>
<dbReference type="GO" id="GO:0016787">
    <property type="term" value="F:hydrolase activity"/>
    <property type="evidence" value="ECO:0007669"/>
    <property type="project" value="UniProtKB-KW"/>
</dbReference>
<evidence type="ECO:0000256" key="1">
    <source>
        <dbReference type="ARBA" id="ARBA00022741"/>
    </source>
</evidence>
<evidence type="ECO:0000313" key="10">
    <source>
        <dbReference type="EMBL" id="BAO19281.1"/>
    </source>
</evidence>
<dbReference type="PROSITE" id="PS51192">
    <property type="entry name" value="HELICASE_ATP_BIND_1"/>
    <property type="match status" value="1"/>
</dbReference>
<keyword evidence="7" id="KW-0234">DNA repair</keyword>
<dbReference type="Gene3D" id="3.40.50.300">
    <property type="entry name" value="P-loop containing nucleotide triphosphate hydrolases"/>
    <property type="match status" value="2"/>
</dbReference>
<keyword evidence="4 10" id="KW-0347">Helicase</keyword>
<accession>V5YQT2</accession>
<keyword evidence="5" id="KW-0067">ATP-binding</keyword>
<keyword evidence="10" id="KW-0614">Plasmid</keyword>
<evidence type="ECO:0000256" key="6">
    <source>
        <dbReference type="ARBA" id="ARBA00023125"/>
    </source>
</evidence>
<dbReference type="AlphaFoldDB" id="V5YQT2"/>
<dbReference type="Pfam" id="PF00270">
    <property type="entry name" value="DEAD"/>
    <property type="match status" value="1"/>
</dbReference>
<dbReference type="GO" id="GO:0005524">
    <property type="term" value="F:ATP binding"/>
    <property type="evidence" value="ECO:0007669"/>
    <property type="project" value="UniProtKB-KW"/>
</dbReference>
<reference evidence="10" key="2">
    <citation type="submission" date="2024-06" db="EMBL/GenBank/DDBJ databases">
        <authorList>
            <person name="Sakai Y."/>
            <person name="Fujii T."/>
        </authorList>
    </citation>
    <scope>NUCLEOTIDE SEQUENCE</scope>
    <source>
        <strain evidence="10">M701</strain>
        <plasmid evidence="10">pM7012</plasmid>
    </source>
</reference>
<organism evidence="10">
    <name type="scientific">Burkholderia sp. M701</name>
    <dbReference type="NCBI Taxonomy" id="326454"/>
    <lineage>
        <taxon>Bacteria</taxon>
        <taxon>Pseudomonadati</taxon>
        <taxon>Pseudomonadota</taxon>
        <taxon>Betaproteobacteria</taxon>
        <taxon>Burkholderiales</taxon>
        <taxon>Burkholderiaceae</taxon>
        <taxon>Burkholderia</taxon>
    </lineage>
</organism>
<dbReference type="SUPFAM" id="SSF52540">
    <property type="entry name" value="P-loop containing nucleoside triphosphate hydrolases"/>
    <property type="match status" value="2"/>
</dbReference>
<evidence type="ECO:0000256" key="3">
    <source>
        <dbReference type="ARBA" id="ARBA00022801"/>
    </source>
</evidence>
<dbReference type="InterPro" id="IPR047112">
    <property type="entry name" value="RecG/Mfd"/>
</dbReference>
<evidence type="ECO:0000256" key="5">
    <source>
        <dbReference type="ARBA" id="ARBA00022840"/>
    </source>
</evidence>
<dbReference type="Pfam" id="PF00271">
    <property type="entry name" value="Helicase_C"/>
    <property type="match status" value="1"/>
</dbReference>
<proteinExistence type="predicted"/>
<evidence type="ECO:0000256" key="2">
    <source>
        <dbReference type="ARBA" id="ARBA00022763"/>
    </source>
</evidence>
<reference evidence="10" key="1">
    <citation type="journal article" date="2014" name="Microbiology">
        <title>A 2,4-dichlorophenoxyacetic acid degradation plasmid pM7012 discloses distribution of an unclassified megaplasmid group across bacterial species.</title>
        <authorList>
            <person name="Sakai Y."/>
            <person name="Ogawa N."/>
            <person name="Shimomura Y."/>
            <person name="Fujii T."/>
        </authorList>
    </citation>
    <scope>NUCLEOTIDE SEQUENCE</scope>
    <source>
        <strain evidence="10">M701</strain>
    </source>
</reference>
<keyword evidence="1" id="KW-0547">Nucleotide-binding</keyword>
<dbReference type="SMART" id="SM00490">
    <property type="entry name" value="HELICc"/>
    <property type="match status" value="1"/>
</dbReference>
<feature type="domain" description="Helicase C-terminal" evidence="9">
    <location>
        <begin position="437"/>
        <end position="597"/>
    </location>
</feature>
<keyword evidence="3" id="KW-0378">Hydrolase</keyword>